<evidence type="ECO:0000256" key="3">
    <source>
        <dbReference type="ARBA" id="ARBA00007186"/>
    </source>
</evidence>
<dbReference type="UniPathway" id="UPA00667"/>
<dbReference type="AlphaFoldDB" id="A0A0F4YRQ9"/>
<keyword evidence="10" id="KW-0326">Glycosidase</keyword>
<sequence>MSLASKNLLACGLFLAVAQLAQPVTGLELTVSTSGGNKSSPILYGFMFEDINHSGDGGIHSQLLQNNGFQGANPGLTAYAPIGNVSLAVDTENPLSSAITRSLKVTVPPNASGKVGFSNSGYWGIPVNEANYTNSFYIKGDYNGDVTLRLAGASSGSLYASQTISVKSNSSSYTYVETQYPVKQAPDGNNIWELTFDASKVAGKSLNFDLIQLYPPTFHDRPNGLKPEIANVLVDMKGSFLRFPGGNNLEGLTPATRWKWNETIGPLTSRPGRQGNWGYPNTDALGLNEYFLWIQDMGLTAVLGVWDGLTIGGPSPQVITGDALKPYIDDVLNELEYILGDKDTTYGKLRASHGFPDPWPLQYVEIGNEDNLNGGGPSYAERFTAFHDAIKAKYPHLTIISSTDQYLPNPKPKGIWMDWHTYSPAGELVSMFNKFDNVDRAFPYFVGEYACISLDNGTELAQPIMQGSVAEAVFMIGMERNSDVVKMAAYAPLLQQYGGYTWNDHVPNLIMFNNNPNGIVRSTSYYVQQMFSVNRGSTILPVESDGSFGPVYYVASKTSDNKTYYVKFANYGPTPQPVTVNIPKTETGRLTTLSGAATAANTWSSPNAVTPKTSNVSSADGAPGKFTITLPAWSVAVLAVE</sequence>
<dbReference type="InterPro" id="IPR010720">
    <property type="entry name" value="Alpha-L-AF_C"/>
</dbReference>
<dbReference type="PANTHER" id="PTHR31776">
    <property type="entry name" value="ALPHA-L-ARABINOFURANOSIDASE 1"/>
    <property type="match status" value="1"/>
</dbReference>
<evidence type="ECO:0000256" key="5">
    <source>
        <dbReference type="ARBA" id="ARBA00022729"/>
    </source>
</evidence>
<name>A0A0F4YRQ9_RASE3</name>
<evidence type="ECO:0000313" key="11">
    <source>
        <dbReference type="Proteomes" id="UP000053958"/>
    </source>
</evidence>
<organism evidence="10 11">
    <name type="scientific">Rasamsonia emersonii (strain ATCC 16479 / CBS 393.64 / IMI 116815)</name>
    <dbReference type="NCBI Taxonomy" id="1408163"/>
    <lineage>
        <taxon>Eukaryota</taxon>
        <taxon>Fungi</taxon>
        <taxon>Dikarya</taxon>
        <taxon>Ascomycota</taxon>
        <taxon>Pezizomycotina</taxon>
        <taxon>Eurotiomycetes</taxon>
        <taxon>Eurotiomycetidae</taxon>
        <taxon>Eurotiales</taxon>
        <taxon>Trichocomaceae</taxon>
        <taxon>Rasamsonia</taxon>
    </lineage>
</organism>
<evidence type="ECO:0000256" key="2">
    <source>
        <dbReference type="ARBA" id="ARBA00004834"/>
    </source>
</evidence>
<dbReference type="InterPro" id="IPR051563">
    <property type="entry name" value="Glycosyl_Hydrolase_51"/>
</dbReference>
<dbReference type="SUPFAM" id="SSF51445">
    <property type="entry name" value="(Trans)glycosidases"/>
    <property type="match status" value="1"/>
</dbReference>
<feature type="domain" description="Alpha-L-arabinofuranosidase C-terminal" evidence="9">
    <location>
        <begin position="447"/>
        <end position="634"/>
    </location>
</feature>
<dbReference type="Pfam" id="PF06964">
    <property type="entry name" value="Alpha-L-AF_C"/>
    <property type="match status" value="1"/>
</dbReference>
<dbReference type="SMART" id="SM00813">
    <property type="entry name" value="Alpha-L-AF_C"/>
    <property type="match status" value="1"/>
</dbReference>
<evidence type="ECO:0000313" key="10">
    <source>
        <dbReference type="EMBL" id="KKA20977.1"/>
    </source>
</evidence>
<dbReference type="EMBL" id="LASV01000214">
    <property type="protein sequence ID" value="KKA20977.1"/>
    <property type="molecule type" value="Genomic_DNA"/>
</dbReference>
<dbReference type="PANTHER" id="PTHR31776:SF0">
    <property type="entry name" value="ALPHA-L-ARABINOFURANOSIDASE 1"/>
    <property type="match status" value="1"/>
</dbReference>
<dbReference type="GeneID" id="25317344"/>
<dbReference type="EC" id="3.2.1.55" evidence="4"/>
<dbReference type="InterPro" id="IPR017853">
    <property type="entry name" value="GH"/>
</dbReference>
<evidence type="ECO:0000256" key="1">
    <source>
        <dbReference type="ARBA" id="ARBA00001462"/>
    </source>
</evidence>
<dbReference type="Gene3D" id="2.60.120.260">
    <property type="entry name" value="Galactose-binding domain-like"/>
    <property type="match status" value="1"/>
</dbReference>
<dbReference type="Gene3D" id="2.60.40.1180">
    <property type="entry name" value="Golgi alpha-mannosidase II"/>
    <property type="match status" value="1"/>
</dbReference>
<evidence type="ECO:0000259" key="9">
    <source>
        <dbReference type="SMART" id="SM00813"/>
    </source>
</evidence>
<accession>A0A0F4YRQ9</accession>
<comment type="pathway">
    <text evidence="2">Glycan metabolism; L-arabinan degradation.</text>
</comment>
<dbReference type="InterPro" id="IPR013780">
    <property type="entry name" value="Glyco_hydro_b"/>
</dbReference>
<dbReference type="Proteomes" id="UP000053958">
    <property type="component" value="Unassembled WGS sequence"/>
</dbReference>
<evidence type="ECO:0000256" key="4">
    <source>
        <dbReference type="ARBA" id="ARBA00012670"/>
    </source>
</evidence>
<dbReference type="GO" id="GO:0046373">
    <property type="term" value="P:L-arabinose metabolic process"/>
    <property type="evidence" value="ECO:0007669"/>
    <property type="project" value="InterPro"/>
</dbReference>
<dbReference type="RefSeq" id="XP_013327589.1">
    <property type="nucleotide sequence ID" value="XM_013472135.1"/>
</dbReference>
<comment type="catalytic activity">
    <reaction evidence="1">
        <text>Hydrolysis of terminal non-reducing alpha-L-arabinofuranoside residues in alpha-L-arabinosides.</text>
        <dbReference type="EC" id="3.2.1.55"/>
    </reaction>
</comment>
<dbReference type="GO" id="GO:0046556">
    <property type="term" value="F:alpha-L-arabinofuranosidase activity"/>
    <property type="evidence" value="ECO:0007669"/>
    <property type="project" value="UniProtKB-EC"/>
</dbReference>
<keyword evidence="7" id="KW-0325">Glycoprotein</keyword>
<gene>
    <name evidence="10" type="ORF">T310_4997</name>
</gene>
<comment type="caution">
    <text evidence="10">The sequence shown here is derived from an EMBL/GenBank/DDBJ whole genome shotgun (WGS) entry which is preliminary data.</text>
</comment>
<reference evidence="10 11" key="1">
    <citation type="submission" date="2015-04" db="EMBL/GenBank/DDBJ databases">
        <authorList>
            <person name="Heijne W.H."/>
            <person name="Fedorova N.D."/>
            <person name="Nierman W.C."/>
            <person name="Vollebregt A.W."/>
            <person name="Zhao Z."/>
            <person name="Wu L."/>
            <person name="Kumar M."/>
            <person name="Stam H."/>
            <person name="van den Berg M.A."/>
            <person name="Pel H.J."/>
        </authorList>
    </citation>
    <scope>NUCLEOTIDE SEQUENCE [LARGE SCALE GENOMIC DNA]</scope>
    <source>
        <strain evidence="10 11">CBS 393.64</strain>
    </source>
</reference>
<proteinExistence type="inferred from homology"/>
<keyword evidence="11" id="KW-1185">Reference proteome</keyword>
<evidence type="ECO:0000256" key="8">
    <source>
        <dbReference type="SAM" id="SignalP"/>
    </source>
</evidence>
<dbReference type="STRING" id="1408163.A0A0F4YRQ9"/>
<dbReference type="GO" id="GO:0031222">
    <property type="term" value="P:arabinan catabolic process"/>
    <property type="evidence" value="ECO:0007669"/>
    <property type="project" value="UniProtKB-UniPathway"/>
</dbReference>
<comment type="similarity">
    <text evidence="3">Belongs to the glycosyl hydrolase 51 family.</text>
</comment>
<dbReference type="Pfam" id="PF22848">
    <property type="entry name" value="ASD1_dom"/>
    <property type="match status" value="1"/>
</dbReference>
<dbReference type="OrthoDB" id="406864at2759"/>
<keyword evidence="6 10" id="KW-0378">Hydrolase</keyword>
<evidence type="ECO:0000256" key="7">
    <source>
        <dbReference type="ARBA" id="ARBA00023180"/>
    </source>
</evidence>
<protein>
    <recommendedName>
        <fullName evidence="4">non-reducing end alpha-L-arabinofuranosidase</fullName>
        <ecNumber evidence="4">3.2.1.55</ecNumber>
    </recommendedName>
</protein>
<dbReference type="Gene3D" id="3.20.20.80">
    <property type="entry name" value="Glycosidases"/>
    <property type="match status" value="1"/>
</dbReference>
<evidence type="ECO:0000256" key="6">
    <source>
        <dbReference type="ARBA" id="ARBA00022801"/>
    </source>
</evidence>
<feature type="signal peptide" evidence="8">
    <location>
        <begin position="1"/>
        <end position="26"/>
    </location>
</feature>
<feature type="chain" id="PRO_5002482006" description="non-reducing end alpha-L-arabinofuranosidase" evidence="8">
    <location>
        <begin position="27"/>
        <end position="641"/>
    </location>
</feature>
<keyword evidence="5 8" id="KW-0732">Signal</keyword>
<dbReference type="InterPro" id="IPR055235">
    <property type="entry name" value="ASD1_cat"/>
</dbReference>
<dbReference type="SUPFAM" id="SSF51011">
    <property type="entry name" value="Glycosyl hydrolase domain"/>
    <property type="match status" value="1"/>
</dbReference>